<name>A0A5J5KCQ5_9ACTN</name>
<protein>
    <submittedName>
        <fullName evidence="5">Glycosyltransferase</fullName>
    </submittedName>
</protein>
<dbReference type="Proteomes" id="UP000327011">
    <property type="component" value="Unassembled WGS sequence"/>
</dbReference>
<feature type="compositionally biased region" description="Basic and acidic residues" evidence="3">
    <location>
        <begin position="199"/>
        <end position="209"/>
    </location>
</feature>
<dbReference type="GO" id="GO:0016757">
    <property type="term" value="F:glycosyltransferase activity"/>
    <property type="evidence" value="ECO:0007669"/>
    <property type="project" value="UniProtKB-KW"/>
</dbReference>
<evidence type="ECO:0000313" key="6">
    <source>
        <dbReference type="Proteomes" id="UP000327011"/>
    </source>
</evidence>
<evidence type="ECO:0000256" key="3">
    <source>
        <dbReference type="SAM" id="MobiDB-lite"/>
    </source>
</evidence>
<evidence type="ECO:0000256" key="1">
    <source>
        <dbReference type="ARBA" id="ARBA00022676"/>
    </source>
</evidence>
<keyword evidence="2 5" id="KW-0808">Transferase</keyword>
<evidence type="ECO:0000259" key="4">
    <source>
        <dbReference type="Pfam" id="PF13439"/>
    </source>
</evidence>
<dbReference type="Pfam" id="PF13439">
    <property type="entry name" value="Glyco_transf_4"/>
    <property type="match status" value="1"/>
</dbReference>
<sequence>MAREIRVAVVHGPGPAHRDGVGDYAERLVGALGGAGIDAVGVPVGTPDARSARQWLPATLAAARRVRRLRPDVVHVQFAPSAYRFSGLPGLLPPLLPGGTPLVTTLHEYGWWATPGWVPGAVWRPLERARLWDRETGAHDAGARSAGSGHRAGRTRPGASARGGPRRDPGPPRRRRRRAAGRSGPASADGRGRYTAVADPRRDLPGRDA</sequence>
<proteinExistence type="predicted"/>
<feature type="domain" description="Glycosyltransferase subfamily 4-like N-terminal" evidence="4">
    <location>
        <begin position="5"/>
        <end position="128"/>
    </location>
</feature>
<comment type="caution">
    <text evidence="5">The sequence shown here is derived from an EMBL/GenBank/DDBJ whole genome shotgun (WGS) entry which is preliminary data.</text>
</comment>
<evidence type="ECO:0000313" key="5">
    <source>
        <dbReference type="EMBL" id="KAA9381664.1"/>
    </source>
</evidence>
<dbReference type="AlphaFoldDB" id="A0A5J5KCQ5"/>
<reference evidence="5 6" key="1">
    <citation type="submission" date="2019-09" db="EMBL/GenBank/DDBJ databases">
        <title>Screening of Novel Bioactive Compounds from Soil-Associated.</title>
        <authorList>
            <person name="Gong X."/>
        </authorList>
    </citation>
    <scope>NUCLEOTIDE SEQUENCE [LARGE SCALE GENOMIC DNA]</scope>
    <source>
        <strain evidence="5 6">Gxj-6</strain>
    </source>
</reference>
<gene>
    <name evidence="5" type="ORF">F5972_02235</name>
</gene>
<dbReference type="EMBL" id="VYTZ01000001">
    <property type="protein sequence ID" value="KAA9381664.1"/>
    <property type="molecule type" value="Genomic_DNA"/>
</dbReference>
<evidence type="ECO:0000256" key="2">
    <source>
        <dbReference type="ARBA" id="ARBA00022679"/>
    </source>
</evidence>
<keyword evidence="6" id="KW-1185">Reference proteome</keyword>
<dbReference type="Gene3D" id="3.40.50.2000">
    <property type="entry name" value="Glycogen Phosphorylase B"/>
    <property type="match status" value="1"/>
</dbReference>
<feature type="region of interest" description="Disordered" evidence="3">
    <location>
        <begin position="137"/>
        <end position="209"/>
    </location>
</feature>
<accession>A0A5J5KCQ5</accession>
<organism evidence="5 6">
    <name type="scientific">Microbispora cellulosiformans</name>
    <dbReference type="NCBI Taxonomy" id="2614688"/>
    <lineage>
        <taxon>Bacteria</taxon>
        <taxon>Bacillati</taxon>
        <taxon>Actinomycetota</taxon>
        <taxon>Actinomycetes</taxon>
        <taxon>Streptosporangiales</taxon>
        <taxon>Streptosporangiaceae</taxon>
        <taxon>Microbispora</taxon>
    </lineage>
</organism>
<feature type="compositionally biased region" description="Low complexity" evidence="3">
    <location>
        <begin position="143"/>
        <end position="163"/>
    </location>
</feature>
<keyword evidence="1" id="KW-0328">Glycosyltransferase</keyword>
<dbReference type="SUPFAM" id="SSF53756">
    <property type="entry name" value="UDP-Glycosyltransferase/glycogen phosphorylase"/>
    <property type="match status" value="1"/>
</dbReference>
<dbReference type="InterPro" id="IPR028098">
    <property type="entry name" value="Glyco_trans_4-like_N"/>
</dbReference>